<feature type="region of interest" description="Disordered" evidence="1">
    <location>
        <begin position="379"/>
        <end position="402"/>
    </location>
</feature>
<dbReference type="Proteomes" id="UP001153069">
    <property type="component" value="Unassembled WGS sequence"/>
</dbReference>
<dbReference type="GO" id="GO:0005673">
    <property type="term" value="C:transcription factor TFIIE complex"/>
    <property type="evidence" value="ECO:0007669"/>
    <property type="project" value="TreeGrafter"/>
</dbReference>
<comment type="caution">
    <text evidence="3">The sequence shown here is derived from an EMBL/GenBank/DDBJ whole genome shotgun (WGS) entry which is preliminary data.</text>
</comment>
<reference evidence="3" key="1">
    <citation type="submission" date="2020-06" db="EMBL/GenBank/DDBJ databases">
        <authorList>
            <consortium name="Plant Systems Biology data submission"/>
        </authorList>
    </citation>
    <scope>NUCLEOTIDE SEQUENCE</scope>
    <source>
        <strain evidence="3">D6</strain>
    </source>
</reference>
<organism evidence="3 4">
    <name type="scientific">Seminavis robusta</name>
    <dbReference type="NCBI Taxonomy" id="568900"/>
    <lineage>
        <taxon>Eukaryota</taxon>
        <taxon>Sar</taxon>
        <taxon>Stramenopiles</taxon>
        <taxon>Ochrophyta</taxon>
        <taxon>Bacillariophyta</taxon>
        <taxon>Bacillariophyceae</taxon>
        <taxon>Bacillariophycidae</taxon>
        <taxon>Naviculales</taxon>
        <taxon>Naviculaceae</taxon>
        <taxon>Seminavis</taxon>
    </lineage>
</organism>
<evidence type="ECO:0000313" key="3">
    <source>
        <dbReference type="EMBL" id="CAB9498815.1"/>
    </source>
</evidence>
<dbReference type="EMBL" id="CAICTM010000046">
    <property type="protein sequence ID" value="CAB9498815.1"/>
    <property type="molecule type" value="Genomic_DNA"/>
</dbReference>
<feature type="region of interest" description="Disordered" evidence="1">
    <location>
        <begin position="563"/>
        <end position="582"/>
    </location>
</feature>
<feature type="compositionally biased region" description="Polar residues" evidence="1">
    <location>
        <begin position="880"/>
        <end position="898"/>
    </location>
</feature>
<dbReference type="InterPro" id="IPR049227">
    <property type="entry name" value="DUF6824"/>
</dbReference>
<keyword evidence="4" id="KW-1185">Reference proteome</keyword>
<feature type="region of interest" description="Disordered" evidence="1">
    <location>
        <begin position="920"/>
        <end position="952"/>
    </location>
</feature>
<dbReference type="AlphaFoldDB" id="A0A9N8DE28"/>
<dbReference type="GO" id="GO:0006367">
    <property type="term" value="P:transcription initiation at RNA polymerase II promoter"/>
    <property type="evidence" value="ECO:0007669"/>
    <property type="project" value="TreeGrafter"/>
</dbReference>
<gene>
    <name evidence="3" type="ORF">SEMRO_46_G027370.1</name>
</gene>
<evidence type="ECO:0000313" key="4">
    <source>
        <dbReference type="Proteomes" id="UP001153069"/>
    </source>
</evidence>
<dbReference type="OrthoDB" id="361102at2759"/>
<protein>
    <submittedName>
        <fullName evidence="3">TFIIE alpha subunit</fullName>
    </submittedName>
</protein>
<feature type="region of interest" description="Disordered" evidence="1">
    <location>
        <begin position="716"/>
        <end position="738"/>
    </location>
</feature>
<sequence length="1070" mass="118434">MKNDNDGSKDEMDLEEKMQVTNRPRWYRSYVEDAYDTGHEFEQTEVAKEIVRAAARAFYEDQHVVVVDFLLRVKFLRDGPGMGAGLHLSTKQVKAALVFLQKQHWVDVETVSGIVVTESQQRIYRRKETAQFYYVDLNKAVHVIQLKLHLLKTQLQQQELNAANTSHYQCPNYLTKTCNGHYTEQDVQSCPISKEGLFLCQECQQAHQFNPDPPPQHTYTLQLVNNKQQHNTAQELQRRLHVQMTQKHDPHNNKVIRPGIYNLLQKLKHITQQKLHGLPVTSNLPSEHGAEEYLRGSMLFDNTNYQEQVQHEMAGLISFANPITGTTTVLELQHSAAAQLASRWATHGVSQMRLHTVTHRSSMATTINAFSAAALDTSTTLTTGDSKKPRKPSLLGASDRPTKMTCRQTTPYFLLNNNVGRTQQKQPQDGTTETTRCMSMEQPPIVLGQESTGSKLQQFLGDVYKQQLEQQGQQQQRPKLKRSNSCQQFQSYDSSNQEFASCDFLTADSAMPSLTKPGIVKRKRSSCPSIGSLFQSADFEEIQNTFPSIDWGQAMDITSNNEFEPQKPAATSPTPNTNPRLPNVERPALLRRSSSCPSLELGPMFQTVDTITSVDMVQDAEQLFLGSAMVPLPQLEFGLLGPSLGPFASVDLLHHPMMHSIDNDPATAKTEDSLGAARRSDFDSIDTMKRPGAFKNVEDCVLQKTMDGEQYSNANQTANADKHGNAVVGKQPTSSDPNACGECGATTPVGAKFCPECGCKLKATKNNRHRSTDAKPAAVDNNQFHGPGAAGDAFHSKKSLLNHVMMGATSPGNSNKSPATGAGSGPGSDFCSMDMLADLMISADLGSANPDGVSPNTLQTGIQELGECTPGDRAEPPMENGNQKRAASLQGPEQSNEATVVCPGGDARSDWFSDYTPHFTGATNGAAPAPNVAPAPNSAPTGGRNRNRREDPAVKDYFDKTNRDILCGRGSRTNHWDGNIHYLAVISEAQPIYNTLQRRKDKTSISWGIVDRMKKEGRRFLKEETETQKWFEITKKAAREKVSQALREYKPAEANVTIPTTNYETNSIYW</sequence>
<feature type="compositionally biased region" description="Low complexity" evidence="1">
    <location>
        <begin position="920"/>
        <end position="941"/>
    </location>
</feature>
<dbReference type="PANTHER" id="PTHR13097">
    <property type="entry name" value="TRANSCRIPTION INITIATION FACTOR IIE, ALPHA SUBUNIT"/>
    <property type="match status" value="1"/>
</dbReference>
<evidence type="ECO:0000259" key="2">
    <source>
        <dbReference type="Pfam" id="PF20710"/>
    </source>
</evidence>
<evidence type="ECO:0000256" key="1">
    <source>
        <dbReference type="SAM" id="MobiDB-lite"/>
    </source>
</evidence>
<dbReference type="InterPro" id="IPR039997">
    <property type="entry name" value="TFE"/>
</dbReference>
<feature type="domain" description="DUF6824" evidence="2">
    <location>
        <begin position="964"/>
        <end position="1048"/>
    </location>
</feature>
<name>A0A9N8DE28_9STRA</name>
<feature type="region of interest" description="Disordered" evidence="1">
    <location>
        <begin position="866"/>
        <end position="899"/>
    </location>
</feature>
<dbReference type="Pfam" id="PF20710">
    <property type="entry name" value="DUF6824"/>
    <property type="match status" value="1"/>
</dbReference>
<dbReference type="PANTHER" id="PTHR13097:SF7">
    <property type="entry name" value="GENERAL TRANSCRIPTION FACTOR IIE SUBUNIT 1"/>
    <property type="match status" value="1"/>
</dbReference>
<proteinExistence type="predicted"/>
<feature type="compositionally biased region" description="Low complexity" evidence="1">
    <location>
        <begin position="568"/>
        <end position="579"/>
    </location>
</feature>
<accession>A0A9N8DE28</accession>